<protein>
    <recommendedName>
        <fullName evidence="2">LOB domain-containing protein</fullName>
    </recommendedName>
</protein>
<comment type="similarity">
    <text evidence="1">Belongs to the LOB domain-containing protein family.</text>
</comment>
<reference evidence="3 4" key="1">
    <citation type="submission" date="2024-01" db="EMBL/GenBank/DDBJ databases">
        <title>The genomes of 5 underutilized Papilionoideae crops provide insights into root nodulation and disease resistance.</title>
        <authorList>
            <person name="Yuan L."/>
        </authorList>
    </citation>
    <scope>NUCLEOTIDE SEQUENCE [LARGE SCALE GENOMIC DNA]</scope>
    <source>
        <strain evidence="3">LY-2023</strain>
        <tissue evidence="3">Leaf</tissue>
    </source>
</reference>
<evidence type="ECO:0000256" key="1">
    <source>
        <dbReference type="ARBA" id="ARBA00005474"/>
    </source>
</evidence>
<dbReference type="Pfam" id="PF03195">
    <property type="entry name" value="LOB"/>
    <property type="match status" value="1"/>
</dbReference>
<evidence type="ECO:0000313" key="4">
    <source>
        <dbReference type="Proteomes" id="UP001359559"/>
    </source>
</evidence>
<evidence type="ECO:0000313" key="3">
    <source>
        <dbReference type="EMBL" id="KAK7280481.1"/>
    </source>
</evidence>
<comment type="caution">
    <text evidence="3">The sequence shown here is derived from an EMBL/GenBank/DDBJ whole genome shotgun (WGS) entry which is preliminary data.</text>
</comment>
<dbReference type="PROSITE" id="PS50891">
    <property type="entry name" value="LOB"/>
    <property type="match status" value="1"/>
</dbReference>
<organism evidence="3 4">
    <name type="scientific">Clitoria ternatea</name>
    <name type="common">Butterfly pea</name>
    <dbReference type="NCBI Taxonomy" id="43366"/>
    <lineage>
        <taxon>Eukaryota</taxon>
        <taxon>Viridiplantae</taxon>
        <taxon>Streptophyta</taxon>
        <taxon>Embryophyta</taxon>
        <taxon>Tracheophyta</taxon>
        <taxon>Spermatophyta</taxon>
        <taxon>Magnoliopsida</taxon>
        <taxon>eudicotyledons</taxon>
        <taxon>Gunneridae</taxon>
        <taxon>Pentapetalae</taxon>
        <taxon>rosids</taxon>
        <taxon>fabids</taxon>
        <taxon>Fabales</taxon>
        <taxon>Fabaceae</taxon>
        <taxon>Papilionoideae</taxon>
        <taxon>50 kb inversion clade</taxon>
        <taxon>NPAAA clade</taxon>
        <taxon>indigoferoid/millettioid clade</taxon>
        <taxon>Phaseoleae</taxon>
        <taxon>Clitoria</taxon>
    </lineage>
</organism>
<sequence>MKLSCNGCRILRKGCNENCIIRGCLDWISSPESQSNATLFLAKFYGRTGLLNLLSAAPQHLRPAVFRSLLYEACGRLVNPTYGSLGLIWSGEWARCEAAVEAVLSGSKISDVADCDWCVTETHGEDHVIAVCDIRHVAKPTNVEDVATRERNLFNTAREIIKPQARVGSVDKASLGRTGWESESVETVEPSLVNQDGPNRTGEIGVNLKLTLGFSCQSSSCKKRRYS</sequence>
<evidence type="ECO:0000259" key="2">
    <source>
        <dbReference type="PROSITE" id="PS50891"/>
    </source>
</evidence>
<accession>A0AAN9ILG3</accession>
<dbReference type="PANTHER" id="PTHR31304">
    <property type="entry name" value="LOB DOMAIN-CONTAINING PROTEIN 38"/>
    <property type="match status" value="1"/>
</dbReference>
<dbReference type="InterPro" id="IPR004883">
    <property type="entry name" value="LOB"/>
</dbReference>
<dbReference type="GO" id="GO:0010468">
    <property type="term" value="P:regulation of gene expression"/>
    <property type="evidence" value="ECO:0007669"/>
    <property type="project" value="TreeGrafter"/>
</dbReference>
<dbReference type="Proteomes" id="UP001359559">
    <property type="component" value="Unassembled WGS sequence"/>
</dbReference>
<name>A0AAN9ILG3_CLITE</name>
<dbReference type="EMBL" id="JAYKXN010000006">
    <property type="protein sequence ID" value="KAK7280481.1"/>
    <property type="molecule type" value="Genomic_DNA"/>
</dbReference>
<feature type="domain" description="LOB" evidence="2">
    <location>
        <begin position="3"/>
        <end position="109"/>
    </location>
</feature>
<proteinExistence type="inferred from homology"/>
<gene>
    <name evidence="3" type="ORF">RJT34_25545</name>
</gene>
<dbReference type="AlphaFoldDB" id="A0AAN9ILG3"/>
<dbReference type="PANTHER" id="PTHR31304:SF64">
    <property type="entry name" value="LOB DOMAIN-CONTAINING PROTEIN 42"/>
    <property type="match status" value="1"/>
</dbReference>
<keyword evidence="4" id="KW-1185">Reference proteome</keyword>